<proteinExistence type="predicted"/>
<evidence type="ECO:0000313" key="2">
    <source>
        <dbReference type="EMBL" id="SHH51211.1"/>
    </source>
</evidence>
<dbReference type="OrthoDB" id="8256497at2"/>
<organism evidence="2 3">
    <name type="scientific">Bradyrhizobium erythrophlei</name>
    <dbReference type="NCBI Taxonomy" id="1437360"/>
    <lineage>
        <taxon>Bacteria</taxon>
        <taxon>Pseudomonadati</taxon>
        <taxon>Pseudomonadota</taxon>
        <taxon>Alphaproteobacteria</taxon>
        <taxon>Hyphomicrobiales</taxon>
        <taxon>Nitrobacteraceae</taxon>
        <taxon>Bradyrhizobium</taxon>
    </lineage>
</organism>
<name>A0A1M5TKL3_9BRAD</name>
<dbReference type="Proteomes" id="UP000189796">
    <property type="component" value="Chromosome I"/>
</dbReference>
<gene>
    <name evidence="2" type="ORF">SAMN05443248_5056</name>
</gene>
<dbReference type="AlphaFoldDB" id="A0A1M5TKL3"/>
<evidence type="ECO:0000313" key="3">
    <source>
        <dbReference type="Proteomes" id="UP000189796"/>
    </source>
</evidence>
<feature type="region of interest" description="Disordered" evidence="1">
    <location>
        <begin position="1"/>
        <end position="35"/>
    </location>
</feature>
<dbReference type="RefSeq" id="WP_154072487.1">
    <property type="nucleotide sequence ID" value="NZ_LT670817.1"/>
</dbReference>
<dbReference type="EMBL" id="LT670817">
    <property type="protein sequence ID" value="SHH51211.1"/>
    <property type="molecule type" value="Genomic_DNA"/>
</dbReference>
<reference evidence="2 3" key="1">
    <citation type="submission" date="2016-11" db="EMBL/GenBank/DDBJ databases">
        <authorList>
            <person name="Jaros S."/>
            <person name="Januszkiewicz K."/>
            <person name="Wedrychowicz H."/>
        </authorList>
    </citation>
    <scope>NUCLEOTIDE SEQUENCE [LARGE SCALE GENOMIC DNA]</scope>
    <source>
        <strain evidence="2 3">GAS138</strain>
    </source>
</reference>
<sequence>MASERQIAANRRNAKKSSGPRSAPGKKRASNNAYRHGLFSRRARAAVAEEMEAFAHKIADRTSGAIALEHARIVAEAENELALIRDAKRALIDRTDIFGNFKTPRLFPTDPRKDPWLMSATVRGRGPQLLEAEDSLSTMQQEEAERSLAIKRVLSELTNLSLYEKRAAARRDRSIRRLMKLKQTLDSGAKSEATSKV</sequence>
<evidence type="ECO:0000256" key="1">
    <source>
        <dbReference type="SAM" id="MobiDB-lite"/>
    </source>
</evidence>
<protein>
    <submittedName>
        <fullName evidence="2">Uncharacterized protein</fullName>
    </submittedName>
</protein>
<accession>A0A1M5TKL3</accession>